<gene>
    <name evidence="2" type="ORF">BJI67_12830</name>
</gene>
<proteinExistence type="predicted"/>
<evidence type="ECO:0000256" key="1">
    <source>
        <dbReference type="SAM" id="MobiDB-lite"/>
    </source>
</evidence>
<name>A0A1D8KA55_9GAMM</name>
<dbReference type="KEGG" id="aaeo:BJI67_12830"/>
<dbReference type="AlphaFoldDB" id="A0A1D8KA55"/>
<accession>A0A1D8KA55</accession>
<organism evidence="2 3">
    <name type="scientific">Acidihalobacter aeolianus</name>
    <dbReference type="NCBI Taxonomy" id="2792603"/>
    <lineage>
        <taxon>Bacteria</taxon>
        <taxon>Pseudomonadati</taxon>
        <taxon>Pseudomonadota</taxon>
        <taxon>Gammaproteobacteria</taxon>
        <taxon>Chromatiales</taxon>
        <taxon>Ectothiorhodospiraceae</taxon>
        <taxon>Acidihalobacter</taxon>
    </lineage>
</organism>
<feature type="region of interest" description="Disordered" evidence="1">
    <location>
        <begin position="87"/>
        <end position="108"/>
    </location>
</feature>
<protein>
    <submittedName>
        <fullName evidence="2">Uncharacterized protein</fullName>
    </submittedName>
</protein>
<sequence>MDLIQEKQKKIEEMYGTDLLSYSRVAEIIGLKTDSIRAICGSTIRKEQPWVKRLQAGKVRMGRRVFFQSWAVARVWRLGNSPLTPEEERLTSEGAVAAAPSAQNPCPR</sequence>
<evidence type="ECO:0000313" key="2">
    <source>
        <dbReference type="EMBL" id="AOV17816.1"/>
    </source>
</evidence>
<keyword evidence="3" id="KW-1185">Reference proteome</keyword>
<reference evidence="2 3" key="1">
    <citation type="submission" date="2016-09" db="EMBL/GenBank/DDBJ databases">
        <title>Acidihalobacter prosperus V6 (DSM14174).</title>
        <authorList>
            <person name="Khaleque H.N."/>
            <person name="Ramsay J.P."/>
            <person name="Murphy R.J.T."/>
            <person name="Kaksonen A.H."/>
            <person name="Boxall N.J."/>
            <person name="Watkin E.L.J."/>
        </authorList>
    </citation>
    <scope>NUCLEOTIDE SEQUENCE [LARGE SCALE GENOMIC DNA]</scope>
    <source>
        <strain evidence="2 3">V6</strain>
    </source>
</reference>
<dbReference type="EMBL" id="CP017448">
    <property type="protein sequence ID" value="AOV17816.1"/>
    <property type="molecule type" value="Genomic_DNA"/>
</dbReference>
<evidence type="ECO:0000313" key="3">
    <source>
        <dbReference type="Proteomes" id="UP000095342"/>
    </source>
</evidence>
<dbReference type="Proteomes" id="UP000095342">
    <property type="component" value="Chromosome"/>
</dbReference>